<dbReference type="InterPro" id="IPR036759">
    <property type="entry name" value="TPK_catalytic_sf"/>
</dbReference>
<evidence type="ECO:0000256" key="5">
    <source>
        <dbReference type="NCBIfam" id="TIGR01378"/>
    </source>
</evidence>
<evidence type="ECO:0000256" key="2">
    <source>
        <dbReference type="ARBA" id="ARBA00022741"/>
    </source>
</evidence>
<dbReference type="AlphaFoldDB" id="A0A939H5Y5"/>
<reference evidence="7" key="1">
    <citation type="submission" date="2021-03" db="EMBL/GenBank/DDBJ databases">
        <title>Proteiniclasticum marinus sp. nov., isolated from tidal flat sediment.</title>
        <authorList>
            <person name="Namirimu T."/>
            <person name="Yang J.-A."/>
            <person name="Yang S.-H."/>
            <person name="Kim Y.-J."/>
            <person name="Kwon K.K."/>
        </authorList>
    </citation>
    <scope>NUCLEOTIDE SEQUENCE</scope>
    <source>
        <strain evidence="7">SCR006</strain>
    </source>
</reference>
<dbReference type="GO" id="GO:0004788">
    <property type="term" value="F:thiamine diphosphokinase activity"/>
    <property type="evidence" value="ECO:0007669"/>
    <property type="project" value="UniProtKB-UniRule"/>
</dbReference>
<keyword evidence="4" id="KW-0067">ATP-binding</keyword>
<dbReference type="Pfam" id="PF04263">
    <property type="entry name" value="TPK_catalytic"/>
    <property type="match status" value="1"/>
</dbReference>
<organism evidence="7 8">
    <name type="scientific">Proteiniclasticum aestuarii</name>
    <dbReference type="NCBI Taxonomy" id="2817862"/>
    <lineage>
        <taxon>Bacteria</taxon>
        <taxon>Bacillati</taxon>
        <taxon>Bacillota</taxon>
        <taxon>Clostridia</taxon>
        <taxon>Eubacteriales</taxon>
        <taxon>Clostridiaceae</taxon>
        <taxon>Proteiniclasticum</taxon>
    </lineage>
</organism>
<accession>A0A939H5Y5</accession>
<gene>
    <name evidence="7" type="ORF">J3A84_01520</name>
</gene>
<dbReference type="GO" id="GO:0005524">
    <property type="term" value="F:ATP binding"/>
    <property type="evidence" value="ECO:0007669"/>
    <property type="project" value="UniProtKB-KW"/>
</dbReference>
<dbReference type="InterPro" id="IPR007373">
    <property type="entry name" value="Thiamin_PyroPKinase_B1-bd"/>
</dbReference>
<dbReference type="Gene3D" id="3.40.50.10240">
    <property type="entry name" value="Thiamin pyrophosphokinase, catalytic domain"/>
    <property type="match status" value="1"/>
</dbReference>
<keyword evidence="2" id="KW-0547">Nucleotide-binding</keyword>
<evidence type="ECO:0000256" key="3">
    <source>
        <dbReference type="ARBA" id="ARBA00022777"/>
    </source>
</evidence>
<keyword evidence="8" id="KW-1185">Reference proteome</keyword>
<dbReference type="GO" id="GO:0006772">
    <property type="term" value="P:thiamine metabolic process"/>
    <property type="evidence" value="ECO:0007669"/>
    <property type="project" value="UniProtKB-UniRule"/>
</dbReference>
<dbReference type="PANTHER" id="PTHR41299">
    <property type="entry name" value="THIAMINE PYROPHOSPHOKINASE"/>
    <property type="match status" value="1"/>
</dbReference>
<dbReference type="EMBL" id="JAFNJU010000001">
    <property type="protein sequence ID" value="MBO1263721.1"/>
    <property type="molecule type" value="Genomic_DNA"/>
</dbReference>
<dbReference type="InterPro" id="IPR036371">
    <property type="entry name" value="TPK_B1-bd_sf"/>
</dbReference>
<dbReference type="InterPro" id="IPR053149">
    <property type="entry name" value="TPK"/>
</dbReference>
<evidence type="ECO:0000313" key="7">
    <source>
        <dbReference type="EMBL" id="MBO1263721.1"/>
    </source>
</evidence>
<keyword evidence="3" id="KW-0418">Kinase</keyword>
<evidence type="ECO:0000313" key="8">
    <source>
        <dbReference type="Proteomes" id="UP000664218"/>
    </source>
</evidence>
<feature type="domain" description="Thiamin pyrophosphokinase thiamin-binding" evidence="6">
    <location>
        <begin position="142"/>
        <end position="205"/>
    </location>
</feature>
<proteinExistence type="predicted"/>
<evidence type="ECO:0000256" key="4">
    <source>
        <dbReference type="ARBA" id="ARBA00022840"/>
    </source>
</evidence>
<name>A0A939H5Y5_9CLOT</name>
<dbReference type="GO" id="GO:0016301">
    <property type="term" value="F:kinase activity"/>
    <property type="evidence" value="ECO:0007669"/>
    <property type="project" value="UniProtKB-KW"/>
</dbReference>
<dbReference type="EC" id="2.7.6.2" evidence="5"/>
<dbReference type="InterPro" id="IPR006282">
    <property type="entry name" value="Thi_PPkinase"/>
</dbReference>
<dbReference type="Proteomes" id="UP000664218">
    <property type="component" value="Unassembled WGS sequence"/>
</dbReference>
<comment type="caution">
    <text evidence="7">The sequence shown here is derived from an EMBL/GenBank/DDBJ whole genome shotgun (WGS) entry which is preliminary data.</text>
</comment>
<protein>
    <recommendedName>
        <fullName evidence="5">Thiamine diphosphokinase</fullName>
        <ecNumber evidence="5">2.7.6.2</ecNumber>
    </recommendedName>
</protein>
<dbReference type="InterPro" id="IPR007371">
    <property type="entry name" value="TPK_catalytic"/>
</dbReference>
<sequence>MKKVIIVSGGRKPSLSLYRSLYDSECRIIAVDSGAEFFRENGILPHILLGDFDSITEETLHYFEEKTELIRYEEEKDFTDTEAALEEALKENPDEIFLLGCTGNRLDHFIGNLSLLEKALHRGVRAFIMDDHNKIFMMKKPGIIRKDFGDYISFQAFRGPVKGFGVKGVKYPLWDYELVLGDSMNVSNEFVEKYISVTFREGILMVFMTKD</sequence>
<dbReference type="SUPFAM" id="SSF63862">
    <property type="entry name" value="Thiamin pyrophosphokinase, substrate-binding domain"/>
    <property type="match status" value="1"/>
</dbReference>
<evidence type="ECO:0000259" key="6">
    <source>
        <dbReference type="SMART" id="SM00983"/>
    </source>
</evidence>
<dbReference type="GO" id="GO:0030975">
    <property type="term" value="F:thiamine binding"/>
    <property type="evidence" value="ECO:0007669"/>
    <property type="project" value="InterPro"/>
</dbReference>
<dbReference type="RefSeq" id="WP_207598229.1">
    <property type="nucleotide sequence ID" value="NZ_JAFNJU010000001.1"/>
</dbReference>
<dbReference type="SMART" id="SM00983">
    <property type="entry name" value="TPK_B1_binding"/>
    <property type="match status" value="1"/>
</dbReference>
<dbReference type="CDD" id="cd07995">
    <property type="entry name" value="TPK"/>
    <property type="match status" value="1"/>
</dbReference>
<dbReference type="PANTHER" id="PTHR41299:SF1">
    <property type="entry name" value="THIAMINE PYROPHOSPHOKINASE"/>
    <property type="match status" value="1"/>
</dbReference>
<dbReference type="SUPFAM" id="SSF63999">
    <property type="entry name" value="Thiamin pyrophosphokinase, catalytic domain"/>
    <property type="match status" value="1"/>
</dbReference>
<dbReference type="NCBIfam" id="TIGR01378">
    <property type="entry name" value="thi_PPkinase"/>
    <property type="match status" value="1"/>
</dbReference>
<evidence type="ECO:0000256" key="1">
    <source>
        <dbReference type="ARBA" id="ARBA00022679"/>
    </source>
</evidence>
<dbReference type="Pfam" id="PF04265">
    <property type="entry name" value="TPK_B1_binding"/>
    <property type="match status" value="1"/>
</dbReference>
<keyword evidence="1 7" id="KW-0808">Transferase</keyword>
<dbReference type="GO" id="GO:0009229">
    <property type="term" value="P:thiamine diphosphate biosynthetic process"/>
    <property type="evidence" value="ECO:0007669"/>
    <property type="project" value="InterPro"/>
</dbReference>